<evidence type="ECO:0000256" key="1">
    <source>
        <dbReference type="ARBA" id="ARBA00023015"/>
    </source>
</evidence>
<organism evidence="5 6">
    <name type="scientific">Microbacterium resistens</name>
    <dbReference type="NCBI Taxonomy" id="156977"/>
    <lineage>
        <taxon>Bacteria</taxon>
        <taxon>Bacillati</taxon>
        <taxon>Actinomycetota</taxon>
        <taxon>Actinomycetes</taxon>
        <taxon>Micrococcales</taxon>
        <taxon>Microbacteriaceae</taxon>
        <taxon>Microbacterium</taxon>
    </lineage>
</organism>
<keyword evidence="3" id="KW-0804">Transcription</keyword>
<dbReference type="InterPro" id="IPR016032">
    <property type="entry name" value="Sig_transdc_resp-reg_C-effctor"/>
</dbReference>
<dbReference type="PRINTS" id="PR00038">
    <property type="entry name" value="HTHLUXR"/>
</dbReference>
<proteinExistence type="predicted"/>
<keyword evidence="2 5" id="KW-0238">DNA-binding</keyword>
<dbReference type="GO" id="GO:0003677">
    <property type="term" value="F:DNA binding"/>
    <property type="evidence" value="ECO:0007669"/>
    <property type="project" value="UniProtKB-KW"/>
</dbReference>
<evidence type="ECO:0000256" key="2">
    <source>
        <dbReference type="ARBA" id="ARBA00023125"/>
    </source>
</evidence>
<evidence type="ECO:0000313" key="5">
    <source>
        <dbReference type="EMBL" id="MDR6866094.1"/>
    </source>
</evidence>
<dbReference type="CDD" id="cd06170">
    <property type="entry name" value="LuxR_C_like"/>
    <property type="match status" value="1"/>
</dbReference>
<dbReference type="RefSeq" id="WP_310017544.1">
    <property type="nucleotide sequence ID" value="NZ_JAVDUM010000002.1"/>
</dbReference>
<accession>A0ABU1S923</accession>
<dbReference type="InterPro" id="IPR000792">
    <property type="entry name" value="Tscrpt_reg_LuxR_C"/>
</dbReference>
<keyword evidence="6" id="KW-1185">Reference proteome</keyword>
<feature type="domain" description="HTH luxR-type" evidence="4">
    <location>
        <begin position="451"/>
        <end position="516"/>
    </location>
</feature>
<evidence type="ECO:0000259" key="4">
    <source>
        <dbReference type="PROSITE" id="PS50043"/>
    </source>
</evidence>
<dbReference type="Proteomes" id="UP001259347">
    <property type="component" value="Unassembled WGS sequence"/>
</dbReference>
<dbReference type="Gene3D" id="1.10.10.10">
    <property type="entry name" value="Winged helix-like DNA-binding domain superfamily/Winged helix DNA-binding domain"/>
    <property type="match status" value="1"/>
</dbReference>
<comment type="caution">
    <text evidence="5">The sequence shown here is derived from an EMBL/GenBank/DDBJ whole genome shotgun (WGS) entry which is preliminary data.</text>
</comment>
<dbReference type="PROSITE" id="PS50043">
    <property type="entry name" value="HTH_LUXR_2"/>
    <property type="match status" value="1"/>
</dbReference>
<reference evidence="5 6" key="1">
    <citation type="submission" date="2023-07" db="EMBL/GenBank/DDBJ databases">
        <title>Sorghum-associated microbial communities from plants grown in Nebraska, USA.</title>
        <authorList>
            <person name="Schachtman D."/>
        </authorList>
    </citation>
    <scope>NUCLEOTIDE SEQUENCE [LARGE SCALE GENOMIC DNA]</scope>
    <source>
        <strain evidence="5 6">2980</strain>
    </source>
</reference>
<evidence type="ECO:0000313" key="6">
    <source>
        <dbReference type="Proteomes" id="UP001259347"/>
    </source>
</evidence>
<protein>
    <submittedName>
        <fullName evidence="5">DNA-binding CsgD family transcriptional regulator</fullName>
    </submittedName>
</protein>
<dbReference type="PANTHER" id="PTHR44688">
    <property type="entry name" value="DNA-BINDING TRANSCRIPTIONAL ACTIVATOR DEVR_DOSR"/>
    <property type="match status" value="1"/>
</dbReference>
<evidence type="ECO:0000256" key="3">
    <source>
        <dbReference type="ARBA" id="ARBA00023163"/>
    </source>
</evidence>
<keyword evidence="1" id="KW-0805">Transcription regulation</keyword>
<gene>
    <name evidence="5" type="ORF">J2Y69_000679</name>
</gene>
<sequence>MEELEVALRTFAMTTEHRTDPVVAARLTRFARHDAAAAHDVAASLSGAQLAGMAMLPDPLPVPASIREILAPVVDALAPASRRLLITAAHAVLDRVDILLTAAAVDISTVLRDEVADVLILEDGRFRFADERLRAILVHGLDAAQGREVHRSLARAAAECSDPRAAAWHALVGEAKNAPVAGALLGLADRLLVCGDLRGAYTVAGRIAEQTTGDAHAAALLIAGRAAFASGCLDEADELLEQASVHGGAVQGPLAATLRKSVQRLNAAEGSAESSMRSMTYVQAVKAAAVGMSDAWTMDAASRVPELWDRDPVEADAVQAGVYLASIRSRPEWPWRLSPGPLSPLIEAFVHGQHIATQARRGDDEGAASTLRAGIGRLPLAQAVRGAAAEAIIGLIRRMDIGRDDSIGTLPGAVLSARPLLHLEVPRVAPWSSIAARWEGATDAADPASPQGAPEPRLSARQRQILELLLDGRKNREVGALLGISPRTVEVHISGLLRKLGVRNRVELVSRTLRRASAPGRI</sequence>
<dbReference type="InterPro" id="IPR036388">
    <property type="entry name" value="WH-like_DNA-bd_sf"/>
</dbReference>
<dbReference type="EMBL" id="JAVDUM010000002">
    <property type="protein sequence ID" value="MDR6866094.1"/>
    <property type="molecule type" value="Genomic_DNA"/>
</dbReference>
<dbReference type="SMART" id="SM00421">
    <property type="entry name" value="HTH_LUXR"/>
    <property type="match status" value="1"/>
</dbReference>
<name>A0ABU1S923_9MICO</name>
<dbReference type="SUPFAM" id="SSF46894">
    <property type="entry name" value="C-terminal effector domain of the bipartite response regulators"/>
    <property type="match status" value="1"/>
</dbReference>
<dbReference type="Pfam" id="PF00196">
    <property type="entry name" value="GerE"/>
    <property type="match status" value="1"/>
</dbReference>
<dbReference type="PANTHER" id="PTHR44688:SF16">
    <property type="entry name" value="DNA-BINDING TRANSCRIPTIONAL ACTIVATOR DEVR_DOSR"/>
    <property type="match status" value="1"/>
</dbReference>